<dbReference type="EMBL" id="LPWD01000427">
    <property type="protein sequence ID" value="ODS01481.1"/>
    <property type="molecule type" value="Genomic_DNA"/>
</dbReference>
<dbReference type="SUPFAM" id="SSF46785">
    <property type="entry name" value="Winged helix' DNA-binding domain"/>
    <property type="match status" value="1"/>
</dbReference>
<dbReference type="SMART" id="SM00418">
    <property type="entry name" value="HTH_ARSR"/>
    <property type="match status" value="1"/>
</dbReference>
<feature type="region of interest" description="Disordered" evidence="1">
    <location>
        <begin position="328"/>
        <end position="353"/>
    </location>
</feature>
<gene>
    <name evidence="3" type="ORF">AUC71_00250</name>
</gene>
<dbReference type="PROSITE" id="PS50987">
    <property type="entry name" value="HTH_ARSR_2"/>
    <property type="match status" value="1"/>
</dbReference>
<dbReference type="InterPro" id="IPR050508">
    <property type="entry name" value="Methyltransf_Superfamily"/>
</dbReference>
<proteinExistence type="predicted"/>
<sequence>MSGDDQSRAAVPGLSADQALAALRGAGEATRLRILALLAGAELNVKDLTQILAQSQPRISRHLKLMAEAGLITRFREGSWVFFRAADSGPEGTLARAIVAASTRADLTLARDRARAEAVQKARAEAAQSYFKAHAAEWDSIRTLHVAESQVEAAMDEALGEGPFERLVDLGTGTGRILELFGPRAKKVLGFDLNHDMLAYARMKLERAGLSQAQVRHGDLYNVPLPDEAADAVVLHQVLHFLDDPASAVAEAARVLAPGGKLLVVDFAPHELEFLREQSAHRRLGFGRDQLGRMLEGAGLKLERFRELSPGPAEGKLIVSLWLGQKPVTRRQEKKTESQGGGRRLDARIPRPT</sequence>
<dbReference type="SUPFAM" id="SSF53335">
    <property type="entry name" value="S-adenosyl-L-methionine-dependent methyltransferases"/>
    <property type="match status" value="1"/>
</dbReference>
<reference evidence="3 4" key="1">
    <citation type="journal article" date="2016" name="Environ. Microbiol.">
        <title>New Methyloceanibacter diversity from North Sea sediments includes methanotroph containing solely the soluble methane monooxygenase.</title>
        <authorList>
            <person name="Vekeman B."/>
            <person name="Kerckhof F.M."/>
            <person name="Cremers G."/>
            <person name="de Vos P."/>
            <person name="Vandamme P."/>
            <person name="Boon N."/>
            <person name="Op den Camp H.J."/>
            <person name="Heylen K."/>
        </authorList>
    </citation>
    <scope>NUCLEOTIDE SEQUENCE [LARGE SCALE GENOMIC DNA]</scope>
    <source>
        <strain evidence="3 4">R-67177</strain>
    </source>
</reference>
<dbReference type="Pfam" id="PF01022">
    <property type="entry name" value="HTH_5"/>
    <property type="match status" value="1"/>
</dbReference>
<keyword evidence="4" id="KW-1185">Reference proteome</keyword>
<protein>
    <submittedName>
        <fullName evidence="3">ArsR family transcriptional regulator</fullName>
    </submittedName>
</protein>
<comment type="caution">
    <text evidence="3">The sequence shown here is derived from an EMBL/GenBank/DDBJ whole genome shotgun (WGS) entry which is preliminary data.</text>
</comment>
<dbReference type="RefSeq" id="WP_069624869.1">
    <property type="nucleotide sequence ID" value="NZ_LPWD01000427.1"/>
</dbReference>
<dbReference type="InterPro" id="IPR029063">
    <property type="entry name" value="SAM-dependent_MTases_sf"/>
</dbReference>
<dbReference type="OrthoDB" id="9789575at2"/>
<dbReference type="Gene3D" id="3.40.50.150">
    <property type="entry name" value="Vaccinia Virus protein VP39"/>
    <property type="match status" value="1"/>
</dbReference>
<dbReference type="CDD" id="cd00090">
    <property type="entry name" value="HTH_ARSR"/>
    <property type="match status" value="1"/>
</dbReference>
<dbReference type="Gene3D" id="1.10.10.10">
    <property type="entry name" value="Winged helix-like DNA-binding domain superfamily/Winged helix DNA-binding domain"/>
    <property type="match status" value="1"/>
</dbReference>
<feature type="compositionally biased region" description="Basic and acidic residues" evidence="1">
    <location>
        <begin position="330"/>
        <end position="353"/>
    </location>
</feature>
<organism evidence="3 4">
    <name type="scientific">Methyloceanibacter marginalis</name>
    <dbReference type="NCBI Taxonomy" id="1774971"/>
    <lineage>
        <taxon>Bacteria</taxon>
        <taxon>Pseudomonadati</taxon>
        <taxon>Pseudomonadota</taxon>
        <taxon>Alphaproteobacteria</taxon>
        <taxon>Hyphomicrobiales</taxon>
        <taxon>Hyphomicrobiaceae</taxon>
        <taxon>Methyloceanibacter</taxon>
    </lineage>
</organism>
<dbReference type="InterPro" id="IPR036388">
    <property type="entry name" value="WH-like_DNA-bd_sf"/>
</dbReference>
<evidence type="ECO:0000259" key="2">
    <source>
        <dbReference type="PROSITE" id="PS50987"/>
    </source>
</evidence>
<evidence type="ECO:0000313" key="4">
    <source>
        <dbReference type="Proteomes" id="UP000095042"/>
    </source>
</evidence>
<dbReference type="InterPro" id="IPR036390">
    <property type="entry name" value="WH_DNA-bd_sf"/>
</dbReference>
<evidence type="ECO:0000313" key="3">
    <source>
        <dbReference type="EMBL" id="ODS01481.1"/>
    </source>
</evidence>
<dbReference type="InterPro" id="IPR013216">
    <property type="entry name" value="Methyltransf_11"/>
</dbReference>
<dbReference type="CDD" id="cd02440">
    <property type="entry name" value="AdoMet_MTases"/>
    <property type="match status" value="1"/>
</dbReference>
<dbReference type="Proteomes" id="UP000095042">
    <property type="component" value="Unassembled WGS sequence"/>
</dbReference>
<dbReference type="NCBIfam" id="NF033788">
    <property type="entry name" value="HTH_metalloreg"/>
    <property type="match status" value="1"/>
</dbReference>
<dbReference type="Pfam" id="PF08241">
    <property type="entry name" value="Methyltransf_11"/>
    <property type="match status" value="1"/>
</dbReference>
<dbReference type="PRINTS" id="PR00778">
    <property type="entry name" value="HTHARSR"/>
</dbReference>
<accession>A0A1E3W6S4</accession>
<dbReference type="AlphaFoldDB" id="A0A1E3W6S4"/>
<evidence type="ECO:0000256" key="1">
    <source>
        <dbReference type="SAM" id="MobiDB-lite"/>
    </source>
</evidence>
<dbReference type="InterPro" id="IPR001845">
    <property type="entry name" value="HTH_ArsR_DNA-bd_dom"/>
</dbReference>
<dbReference type="InterPro" id="IPR011991">
    <property type="entry name" value="ArsR-like_HTH"/>
</dbReference>
<dbReference type="GO" id="GO:0008757">
    <property type="term" value="F:S-adenosylmethionine-dependent methyltransferase activity"/>
    <property type="evidence" value="ECO:0007669"/>
    <property type="project" value="InterPro"/>
</dbReference>
<name>A0A1E3W6S4_9HYPH</name>
<feature type="domain" description="HTH arsR-type" evidence="2">
    <location>
        <begin position="11"/>
        <end position="105"/>
    </location>
</feature>
<dbReference type="GO" id="GO:0003700">
    <property type="term" value="F:DNA-binding transcription factor activity"/>
    <property type="evidence" value="ECO:0007669"/>
    <property type="project" value="InterPro"/>
</dbReference>
<dbReference type="PANTHER" id="PTHR42912">
    <property type="entry name" value="METHYLTRANSFERASE"/>
    <property type="match status" value="1"/>
</dbReference>